<evidence type="ECO:0000256" key="3">
    <source>
        <dbReference type="ARBA" id="ARBA00022801"/>
    </source>
</evidence>
<evidence type="ECO:0000256" key="1">
    <source>
        <dbReference type="ARBA" id="ARBA00022670"/>
    </source>
</evidence>
<name>A0ABN8B2W6_CHISP</name>
<dbReference type="SMART" id="SM00020">
    <property type="entry name" value="Tryp_SPc"/>
    <property type="match status" value="1"/>
</dbReference>
<dbReference type="InterPro" id="IPR009003">
    <property type="entry name" value="Peptidase_S1_PA"/>
</dbReference>
<dbReference type="InterPro" id="IPR038565">
    <property type="entry name" value="CLIP_sf"/>
</dbReference>
<comment type="similarity">
    <text evidence="6 8">Belongs to the peptidase S1 family. CLIP subfamily.</text>
</comment>
<dbReference type="PROSITE" id="PS00134">
    <property type="entry name" value="TRYPSIN_HIS"/>
    <property type="match status" value="1"/>
</dbReference>
<feature type="signal peptide" evidence="8">
    <location>
        <begin position="1"/>
        <end position="19"/>
    </location>
</feature>
<keyword evidence="8" id="KW-0964">Secreted</keyword>
<dbReference type="PANTHER" id="PTHR24256">
    <property type="entry name" value="TRYPTASE-RELATED"/>
    <property type="match status" value="1"/>
</dbReference>
<dbReference type="Pfam" id="PF12032">
    <property type="entry name" value="CLIP"/>
    <property type="match status" value="2"/>
</dbReference>
<keyword evidence="1 7" id="KW-0645">Protease</keyword>
<evidence type="ECO:0000256" key="7">
    <source>
        <dbReference type="RuleBase" id="RU363034"/>
    </source>
</evidence>
<dbReference type="PRINTS" id="PR00722">
    <property type="entry name" value="CHYMOTRYPSIN"/>
</dbReference>
<evidence type="ECO:0000259" key="10">
    <source>
        <dbReference type="PROSITE" id="PS51888"/>
    </source>
</evidence>
<dbReference type="PROSITE" id="PS50240">
    <property type="entry name" value="TRYPSIN_DOM"/>
    <property type="match status" value="1"/>
</dbReference>
<keyword evidence="2 8" id="KW-0732">Signal</keyword>
<evidence type="ECO:0000256" key="6">
    <source>
        <dbReference type="ARBA" id="ARBA00024195"/>
    </source>
</evidence>
<protein>
    <recommendedName>
        <fullName evidence="8">CLIP domain-containing serine protease</fullName>
        <ecNumber evidence="7">3.4.21.-</ecNumber>
    </recommendedName>
</protein>
<feature type="domain" description="Peptidase S1" evidence="9">
    <location>
        <begin position="171"/>
        <end position="429"/>
    </location>
</feature>
<evidence type="ECO:0000256" key="5">
    <source>
        <dbReference type="ARBA" id="ARBA00023157"/>
    </source>
</evidence>
<dbReference type="InterPro" id="IPR001254">
    <property type="entry name" value="Trypsin_dom"/>
</dbReference>
<evidence type="ECO:0000256" key="8">
    <source>
        <dbReference type="RuleBase" id="RU366078"/>
    </source>
</evidence>
<dbReference type="InterPro" id="IPR022700">
    <property type="entry name" value="CLIP"/>
</dbReference>
<dbReference type="Pfam" id="PF00089">
    <property type="entry name" value="Trypsin"/>
    <property type="match status" value="1"/>
</dbReference>
<evidence type="ECO:0000259" key="9">
    <source>
        <dbReference type="PROSITE" id="PS50240"/>
    </source>
</evidence>
<evidence type="ECO:0000313" key="12">
    <source>
        <dbReference type="Proteomes" id="UP001153292"/>
    </source>
</evidence>
<proteinExistence type="inferred from homology"/>
<gene>
    <name evidence="11" type="ORF">CHILSU_LOCUS6678</name>
</gene>
<keyword evidence="5" id="KW-1015">Disulfide bond</keyword>
<dbReference type="EMBL" id="OU963916">
    <property type="protein sequence ID" value="CAH0403405.1"/>
    <property type="molecule type" value="Genomic_DNA"/>
</dbReference>
<comment type="subcellular location">
    <subcellularLocation>
        <location evidence="8">Secreted</location>
    </subcellularLocation>
</comment>
<keyword evidence="12" id="KW-1185">Reference proteome</keyword>
<dbReference type="Proteomes" id="UP001153292">
    <property type="component" value="Chromosome 23"/>
</dbReference>
<comment type="domain">
    <text evidence="8">The clip domain consists of 35-55 residues which are 'knitted' together usually by 3 conserved disulfide bonds forming a clip-like compact structure.</text>
</comment>
<sequence>MKLLLMCSAIFAVICKASGQSCSPPSGGSGNCVVVQNCKPLLQLVNKPNRSPADFDVLKKSACGFEGSSPKVCCPAQTSSCFTPSGEEGNCVGLYSCPHVAAMLQPPVSKEDMQFVRRSACEGPEKYSVCCGSGNPQQPVEKGNCAARVSATLPDPRTDCCGIDAGSTNKIIGGTATTIDQYPWLALIEYEKDQQVRLLCGGALISGKYVLTAAHCLVGGVLELGTPSNVRLGEYDTKNSGQDCVAVEGGATDCADPVVILPIERTITHQQYSPESRHNDIGLIRLAQLAPYTDFIRPICLPTSDLTNSPPPIFKLYAAGYGAINATHSKSTVKLHVDLPYVNQNECQVAYNQSRRKAALWQGQICAGGEKDKDSCRGDSGGPLMYENGRTWESIGIISFGPTPCGIEDTPGVYTKTYEYISWIRSNIKN</sequence>
<dbReference type="InterPro" id="IPR033116">
    <property type="entry name" value="TRYPSIN_SER"/>
</dbReference>
<keyword evidence="4 7" id="KW-0720">Serine protease</keyword>
<organism evidence="11 12">
    <name type="scientific">Chilo suppressalis</name>
    <name type="common">Asiatic rice borer moth</name>
    <dbReference type="NCBI Taxonomy" id="168631"/>
    <lineage>
        <taxon>Eukaryota</taxon>
        <taxon>Metazoa</taxon>
        <taxon>Ecdysozoa</taxon>
        <taxon>Arthropoda</taxon>
        <taxon>Hexapoda</taxon>
        <taxon>Insecta</taxon>
        <taxon>Pterygota</taxon>
        <taxon>Neoptera</taxon>
        <taxon>Endopterygota</taxon>
        <taxon>Lepidoptera</taxon>
        <taxon>Glossata</taxon>
        <taxon>Ditrysia</taxon>
        <taxon>Pyraloidea</taxon>
        <taxon>Crambidae</taxon>
        <taxon>Crambinae</taxon>
        <taxon>Chilo</taxon>
    </lineage>
</organism>
<evidence type="ECO:0000256" key="2">
    <source>
        <dbReference type="ARBA" id="ARBA00022729"/>
    </source>
</evidence>
<accession>A0ABN8B2W6</accession>
<dbReference type="CDD" id="cd00190">
    <property type="entry name" value="Tryp_SPc"/>
    <property type="match status" value="1"/>
</dbReference>
<dbReference type="SUPFAM" id="SSF50494">
    <property type="entry name" value="Trypsin-like serine proteases"/>
    <property type="match status" value="1"/>
</dbReference>
<dbReference type="InterPro" id="IPR001314">
    <property type="entry name" value="Peptidase_S1A"/>
</dbReference>
<feature type="chain" id="PRO_5045002662" description="CLIP domain-containing serine protease" evidence="8">
    <location>
        <begin position="20"/>
        <end position="430"/>
    </location>
</feature>
<evidence type="ECO:0000313" key="11">
    <source>
        <dbReference type="EMBL" id="CAH0403405.1"/>
    </source>
</evidence>
<evidence type="ECO:0000256" key="4">
    <source>
        <dbReference type="ARBA" id="ARBA00022825"/>
    </source>
</evidence>
<reference evidence="11" key="1">
    <citation type="submission" date="2021-12" db="EMBL/GenBank/DDBJ databases">
        <authorList>
            <person name="King R."/>
        </authorList>
    </citation>
    <scope>NUCLEOTIDE SEQUENCE</scope>
</reference>
<dbReference type="Gene3D" id="3.30.1640.30">
    <property type="match status" value="2"/>
</dbReference>
<dbReference type="InterPro" id="IPR051487">
    <property type="entry name" value="Ser/Thr_Proteases_Immune/Dev"/>
</dbReference>
<dbReference type="PROSITE" id="PS00135">
    <property type="entry name" value="TRYPSIN_SER"/>
    <property type="match status" value="1"/>
</dbReference>
<dbReference type="SMART" id="SM00680">
    <property type="entry name" value="CLIP"/>
    <property type="match status" value="2"/>
</dbReference>
<feature type="domain" description="Clip" evidence="10">
    <location>
        <begin position="21"/>
        <end position="74"/>
    </location>
</feature>
<feature type="domain" description="Clip" evidence="10">
    <location>
        <begin position="80"/>
        <end position="131"/>
    </location>
</feature>
<dbReference type="InterPro" id="IPR018114">
    <property type="entry name" value="TRYPSIN_HIS"/>
</dbReference>
<dbReference type="EC" id="3.4.21.-" evidence="7"/>
<dbReference type="PROSITE" id="PS51888">
    <property type="entry name" value="CLIP"/>
    <property type="match status" value="2"/>
</dbReference>
<dbReference type="Gene3D" id="2.40.10.10">
    <property type="entry name" value="Trypsin-like serine proteases"/>
    <property type="match status" value="2"/>
</dbReference>
<keyword evidence="3 7" id="KW-0378">Hydrolase</keyword>
<dbReference type="InterPro" id="IPR043504">
    <property type="entry name" value="Peptidase_S1_PA_chymotrypsin"/>
</dbReference>